<evidence type="ECO:0000259" key="2">
    <source>
        <dbReference type="PROSITE" id="PS50234"/>
    </source>
</evidence>
<organism evidence="3 4">
    <name type="scientific">Durusdinium trenchii</name>
    <dbReference type="NCBI Taxonomy" id="1381693"/>
    <lineage>
        <taxon>Eukaryota</taxon>
        <taxon>Sar</taxon>
        <taxon>Alveolata</taxon>
        <taxon>Dinophyceae</taxon>
        <taxon>Suessiales</taxon>
        <taxon>Symbiodiniaceae</taxon>
        <taxon>Durusdinium</taxon>
    </lineage>
</organism>
<name>A0ABP0Q0U6_9DINO</name>
<dbReference type="EMBL" id="CAXAMN010023894">
    <property type="protein sequence ID" value="CAK9081895.1"/>
    <property type="molecule type" value="Genomic_DNA"/>
</dbReference>
<feature type="coiled-coil region" evidence="1">
    <location>
        <begin position="472"/>
        <end position="499"/>
    </location>
</feature>
<accession>A0ABP0Q0U6</accession>
<evidence type="ECO:0000313" key="3">
    <source>
        <dbReference type="EMBL" id="CAK9081895.1"/>
    </source>
</evidence>
<dbReference type="PROSITE" id="PS50234">
    <property type="entry name" value="VWFA"/>
    <property type="match status" value="1"/>
</dbReference>
<dbReference type="Pfam" id="PF13768">
    <property type="entry name" value="VWA_3"/>
    <property type="match status" value="1"/>
</dbReference>
<dbReference type="SUPFAM" id="SSF53300">
    <property type="entry name" value="vWA-like"/>
    <property type="match status" value="1"/>
</dbReference>
<evidence type="ECO:0000256" key="1">
    <source>
        <dbReference type="SAM" id="Coils"/>
    </source>
</evidence>
<comment type="caution">
    <text evidence="3">The sequence shown here is derived from an EMBL/GenBank/DDBJ whole genome shotgun (WGS) entry which is preliminary data.</text>
</comment>
<dbReference type="InterPro" id="IPR002035">
    <property type="entry name" value="VWF_A"/>
</dbReference>
<reference evidence="3 4" key="1">
    <citation type="submission" date="2024-02" db="EMBL/GenBank/DDBJ databases">
        <authorList>
            <person name="Chen Y."/>
            <person name="Shah S."/>
            <person name="Dougan E. K."/>
            <person name="Thang M."/>
            <person name="Chan C."/>
        </authorList>
    </citation>
    <scope>NUCLEOTIDE SEQUENCE [LARGE SCALE GENOMIC DNA]</scope>
</reference>
<dbReference type="Proteomes" id="UP001642484">
    <property type="component" value="Unassembled WGS sequence"/>
</dbReference>
<keyword evidence="4" id="KW-1185">Reference proteome</keyword>
<gene>
    <name evidence="3" type="ORF">CCMP2556_LOCUS40036</name>
</gene>
<feature type="non-terminal residue" evidence="3">
    <location>
        <position position="933"/>
    </location>
</feature>
<dbReference type="CDD" id="cd00198">
    <property type="entry name" value="vWFA"/>
    <property type="match status" value="1"/>
</dbReference>
<proteinExistence type="predicted"/>
<dbReference type="Gene3D" id="3.40.50.410">
    <property type="entry name" value="von Willebrand factor, type A domain"/>
    <property type="match status" value="1"/>
</dbReference>
<evidence type="ECO:0000313" key="4">
    <source>
        <dbReference type="Proteomes" id="UP001642484"/>
    </source>
</evidence>
<feature type="domain" description="VWFA" evidence="2">
    <location>
        <begin position="36"/>
        <end position="207"/>
    </location>
</feature>
<keyword evidence="1" id="KW-0175">Coiled coil</keyword>
<protein>
    <recommendedName>
        <fullName evidence="2">VWFA domain-containing protein</fullName>
    </recommendedName>
</protein>
<dbReference type="InterPro" id="IPR036465">
    <property type="entry name" value="vWFA_dom_sf"/>
</dbReference>
<sequence length="933" mass="102826">MASEPVVRSYVSPTGEQYGSISVKLPSSQAVRKQVDHVVLIDTSASQVGEHREMGLAVLESFLTSLPSEHRASVIAVDISAVPMNDGFQAPAVAAEQSLKKLNERFPAGATNFGAGLRAAIEELANSKNGSIVFIGDGMSAAQLVQIKETEQLTSQLRELKIPVHSFAVGSNTDLQLLGVFGQETGGYVFRDETSEKSLNAQQAGELLASAALKVVEYPETIQVADAAITLLPNRPLPLRSDRETVYLFQGDLGTQADLQLGSNEWNNLSVVRTTGNTFLESLWHRGTPTDGLVLGLAGDWMVNLSHQQFENSIMQMEAQGVQALKQGAFETAEQIGFSIQEIDPGNQTAMQLINEAGENLVLQSVQFDDGNPAVDNAVENAIEANQDRTAPRVEDPIQAYDQLVNARTQALRAEVERGIQLALSVVDSNPDAAYDKLSQIRGSVKSATDIDPEARNQLLRQVASVQQDVASRRQKIALENAERNKRRVEVEAQARLIEFAEERDAKKEQMVDRIRALLIEGYQGDAGAFESAEAVARTVLSEYPNSAMGVSVVFVSEAAGQLDKAKRLQALRSDRFLESLYQVELSHVPFPDEPPVRYPPAEVWQALTILREKWKSVDLRNDSPNEQKIYDALDQITNVEFPGNPLTDVIDYISSQHGIPIIIDEVELQNDGRSGDDEVELVLSGITLRSALKLLLEPLALTYVIEDEVMKITTELVVALVVVNRVADSVASKVADSVVNRVAVDSVRAVMKLHQKQEHKTVIACLQGAIKQGQAQPWMYEVLALSMEIEGYPKEDIERVVLSLSDFGAVSFESLMYSAAYLKRFDRDGAALKLYQQASRLSPERHEPYVLALPLAEKVGELEDIRGAAEGILQHYWGDDHRQQHRLAEDAIFNQLRKLKRKGEQDQMQALAAQLKQARTRDLMIRVEWSGA</sequence>